<proteinExistence type="predicted"/>
<accession>A0A164F7W1</accession>
<protein>
    <submittedName>
        <fullName evidence="2">Uncharacterized protein</fullName>
    </submittedName>
</protein>
<gene>
    <name evidence="2" type="ORF">APZ42_007561</name>
</gene>
<dbReference type="Proteomes" id="UP000076858">
    <property type="component" value="Unassembled WGS sequence"/>
</dbReference>
<dbReference type="EMBL" id="LRGB01021104">
    <property type="protein sequence ID" value="KZR97517.1"/>
    <property type="molecule type" value="Genomic_DNA"/>
</dbReference>
<feature type="region of interest" description="Disordered" evidence="1">
    <location>
        <begin position="69"/>
        <end position="177"/>
    </location>
</feature>
<keyword evidence="3" id="KW-1185">Reference proteome</keyword>
<reference evidence="2 3" key="1">
    <citation type="submission" date="2016-03" db="EMBL/GenBank/DDBJ databases">
        <title>EvidentialGene: Evidence-directed Construction of Genes on Genomes.</title>
        <authorList>
            <person name="Gilbert D.G."/>
            <person name="Choi J.-H."/>
            <person name="Mockaitis K."/>
            <person name="Colbourne J."/>
            <person name="Pfrender M."/>
        </authorList>
    </citation>
    <scope>NUCLEOTIDE SEQUENCE [LARGE SCALE GENOMIC DNA]</scope>
    <source>
        <strain evidence="2 3">Xinb3</strain>
        <tissue evidence="2">Complete organism</tissue>
    </source>
</reference>
<dbReference type="AlphaFoldDB" id="A0A164F7W1"/>
<sequence>PSEPNPSISLITSTQIGRSTGSNFSHNSSHKNKEAVDITGKSISSYIDDWCNRKIMVVKYGPEHYELQEGARIRSSQEDRQRKRIRQLVVENGSKKKSSNSDSEEASESDDDLLVGNAGSNNGSSGGKRRKKTAMEVEEQVKKTVKGNKSDNGLSKNGSEKKFGDSDSEDSSDDDLY</sequence>
<feature type="compositionally biased region" description="Basic and acidic residues" evidence="1">
    <location>
        <begin position="133"/>
        <end position="142"/>
    </location>
</feature>
<organism evidence="2 3">
    <name type="scientific">Daphnia magna</name>
    <dbReference type="NCBI Taxonomy" id="35525"/>
    <lineage>
        <taxon>Eukaryota</taxon>
        <taxon>Metazoa</taxon>
        <taxon>Ecdysozoa</taxon>
        <taxon>Arthropoda</taxon>
        <taxon>Crustacea</taxon>
        <taxon>Branchiopoda</taxon>
        <taxon>Diplostraca</taxon>
        <taxon>Cladocera</taxon>
        <taxon>Anomopoda</taxon>
        <taxon>Daphniidae</taxon>
        <taxon>Daphnia</taxon>
    </lineage>
</organism>
<evidence type="ECO:0000313" key="3">
    <source>
        <dbReference type="Proteomes" id="UP000076858"/>
    </source>
</evidence>
<name>A0A164F7W1_9CRUS</name>
<feature type="compositionally biased region" description="Basic and acidic residues" evidence="1">
    <location>
        <begin position="69"/>
        <end position="81"/>
    </location>
</feature>
<feature type="region of interest" description="Disordered" evidence="1">
    <location>
        <begin position="1"/>
        <end position="35"/>
    </location>
</feature>
<comment type="caution">
    <text evidence="2">The sequence shown here is derived from an EMBL/GenBank/DDBJ whole genome shotgun (WGS) entry which is preliminary data.</text>
</comment>
<evidence type="ECO:0000313" key="2">
    <source>
        <dbReference type="EMBL" id="KZR97517.1"/>
    </source>
</evidence>
<feature type="compositionally biased region" description="Polar residues" evidence="1">
    <location>
        <begin position="1"/>
        <end position="21"/>
    </location>
</feature>
<evidence type="ECO:0000256" key="1">
    <source>
        <dbReference type="SAM" id="MobiDB-lite"/>
    </source>
</evidence>
<feature type="compositionally biased region" description="Acidic residues" evidence="1">
    <location>
        <begin position="166"/>
        <end position="177"/>
    </location>
</feature>
<feature type="non-terminal residue" evidence="2">
    <location>
        <position position="1"/>
    </location>
</feature>
<feature type="compositionally biased region" description="Acidic residues" evidence="1">
    <location>
        <begin position="102"/>
        <end position="113"/>
    </location>
</feature>